<evidence type="ECO:0000256" key="5">
    <source>
        <dbReference type="ARBA" id="ARBA00023136"/>
    </source>
</evidence>
<dbReference type="Proteomes" id="UP000287651">
    <property type="component" value="Unassembled WGS sequence"/>
</dbReference>
<evidence type="ECO:0000313" key="7">
    <source>
        <dbReference type="EMBL" id="RRT65055.1"/>
    </source>
</evidence>
<reference evidence="7 9" key="1">
    <citation type="journal article" date="2014" name="Agronomy (Basel)">
        <title>A Draft Genome Sequence for Ensete ventricosum, the Drought-Tolerant Tree Against Hunger.</title>
        <authorList>
            <person name="Harrison J."/>
            <person name="Moore K.A."/>
            <person name="Paszkiewicz K."/>
            <person name="Jones T."/>
            <person name="Grant M."/>
            <person name="Ambacheew D."/>
            <person name="Muzemil S."/>
            <person name="Studholme D.J."/>
        </authorList>
    </citation>
    <scope>NUCLEOTIDE SEQUENCE [LARGE SCALE GENOMIC DNA]</scope>
</reference>
<reference evidence="8" key="2">
    <citation type="journal article" date="2018" name="Data Brief">
        <title>Genome sequence data from 17 accessions of Ensete ventricosum, a staple food crop for millions in Ethiopia.</title>
        <authorList>
            <person name="Yemataw Z."/>
            <person name="Muzemil S."/>
            <person name="Ambachew D."/>
            <person name="Tripathi L."/>
            <person name="Tesfaye K."/>
            <person name="Chala A."/>
            <person name="Farbos A."/>
            <person name="O'Neill P."/>
            <person name="Moore K."/>
            <person name="Grant M."/>
            <person name="Studholme D.J."/>
        </authorList>
    </citation>
    <scope>NUCLEOTIDE SEQUENCE [LARGE SCALE GENOMIC DNA]</scope>
    <source>
        <tissue evidence="8">Leaf</tissue>
    </source>
</reference>
<proteinExistence type="predicted"/>
<evidence type="ECO:0000256" key="6">
    <source>
        <dbReference type="SAM" id="Phobius"/>
    </source>
</evidence>
<dbReference type="Pfam" id="PF08637">
    <property type="entry name" value="NCA2"/>
    <property type="match status" value="1"/>
</dbReference>
<sequence>MLELNQILKANEINFAILAALPAFFLSLLLLVLVRAWVIQDKGAEGRGRVARRKRRLLVVEVEKRLVQFQTCMDEGK</sequence>
<reference evidence="7" key="3">
    <citation type="submission" date="2018-09" db="EMBL/GenBank/DDBJ databases">
        <authorList>
            <person name="Harrison J."/>
            <person name="Moore K.A."/>
            <person name="Paszkiewicz K."/>
            <person name="Jones T."/>
            <person name="Grant M."/>
            <person name="Ambacheew D."/>
            <person name="Muzemil S."/>
            <person name="Studholme D."/>
        </authorList>
    </citation>
    <scope>NUCLEOTIDE SEQUENCE</scope>
</reference>
<keyword evidence="4" id="KW-0496">Mitochondrion</keyword>
<keyword evidence="3 6" id="KW-1133">Transmembrane helix</keyword>
<gene>
    <name evidence="7" type="ORF">B296_00041354</name>
    <name evidence="8" type="ORF">BHM03_00049431</name>
</gene>
<evidence type="ECO:0000256" key="4">
    <source>
        <dbReference type="ARBA" id="ARBA00023128"/>
    </source>
</evidence>
<dbReference type="EMBL" id="KV876546">
    <property type="protein sequence ID" value="RZR75099.1"/>
    <property type="molecule type" value="Genomic_DNA"/>
</dbReference>
<dbReference type="Proteomes" id="UP000290560">
    <property type="component" value="Unassembled WGS sequence"/>
</dbReference>
<protein>
    <submittedName>
        <fullName evidence="7">Uncharacterized protein</fullName>
    </submittedName>
</protein>
<dbReference type="EMBL" id="AMZH03005954">
    <property type="protein sequence ID" value="RRT65055.1"/>
    <property type="molecule type" value="Genomic_DNA"/>
</dbReference>
<name>A0A444EWC2_ENSVE</name>
<evidence type="ECO:0000313" key="9">
    <source>
        <dbReference type="Proteomes" id="UP000287651"/>
    </source>
</evidence>
<evidence type="ECO:0000256" key="3">
    <source>
        <dbReference type="ARBA" id="ARBA00022989"/>
    </source>
</evidence>
<dbReference type="PANTHER" id="PTHR28234:SF1">
    <property type="entry name" value="NUCLEAR CONTROL OF ATPASE PROTEIN 2"/>
    <property type="match status" value="1"/>
</dbReference>
<keyword evidence="2 6" id="KW-0812">Transmembrane</keyword>
<accession>A0A444EWC2</accession>
<dbReference type="PANTHER" id="PTHR28234">
    <property type="entry name" value="NUCLEAR CONTROL OF ATPASE PROTEIN 2"/>
    <property type="match status" value="1"/>
</dbReference>
<evidence type="ECO:0000313" key="8">
    <source>
        <dbReference type="EMBL" id="RZR75099.1"/>
    </source>
</evidence>
<dbReference type="AlphaFoldDB" id="A0A444EWC2"/>
<feature type="transmembrane region" description="Helical" evidence="6">
    <location>
        <begin position="15"/>
        <end position="38"/>
    </location>
</feature>
<evidence type="ECO:0000256" key="1">
    <source>
        <dbReference type="ARBA" id="ARBA00004225"/>
    </source>
</evidence>
<evidence type="ECO:0000256" key="2">
    <source>
        <dbReference type="ARBA" id="ARBA00022692"/>
    </source>
</evidence>
<organism evidence="7 9">
    <name type="scientific">Ensete ventricosum</name>
    <name type="common">Abyssinian banana</name>
    <name type="synonym">Musa ensete</name>
    <dbReference type="NCBI Taxonomy" id="4639"/>
    <lineage>
        <taxon>Eukaryota</taxon>
        <taxon>Viridiplantae</taxon>
        <taxon>Streptophyta</taxon>
        <taxon>Embryophyta</taxon>
        <taxon>Tracheophyta</taxon>
        <taxon>Spermatophyta</taxon>
        <taxon>Magnoliopsida</taxon>
        <taxon>Liliopsida</taxon>
        <taxon>Zingiberales</taxon>
        <taxon>Musaceae</taxon>
        <taxon>Ensete</taxon>
    </lineage>
</organism>
<comment type="subcellular location">
    <subcellularLocation>
        <location evidence="1">Mitochondrion membrane</location>
        <topology evidence="1">Multi-pass membrane protein</topology>
    </subcellularLocation>
</comment>
<keyword evidence="5 6" id="KW-0472">Membrane</keyword>
<feature type="non-terminal residue" evidence="7">
    <location>
        <position position="77"/>
    </location>
</feature>
<dbReference type="GO" id="GO:0005741">
    <property type="term" value="C:mitochondrial outer membrane"/>
    <property type="evidence" value="ECO:0007669"/>
    <property type="project" value="TreeGrafter"/>
</dbReference>
<dbReference type="InterPro" id="IPR013946">
    <property type="entry name" value="NCA2-like"/>
</dbReference>